<dbReference type="InterPro" id="IPR050814">
    <property type="entry name" value="Myo-inositol_Transporter"/>
</dbReference>
<feature type="transmembrane region" description="Helical" evidence="8">
    <location>
        <begin position="258"/>
        <end position="281"/>
    </location>
</feature>
<dbReference type="InterPro" id="IPR036259">
    <property type="entry name" value="MFS_trans_sf"/>
</dbReference>
<evidence type="ECO:0000259" key="9">
    <source>
        <dbReference type="PROSITE" id="PS50850"/>
    </source>
</evidence>
<dbReference type="InterPro" id="IPR005828">
    <property type="entry name" value="MFS_sugar_transport-like"/>
</dbReference>
<evidence type="ECO:0000256" key="5">
    <source>
        <dbReference type="ARBA" id="ARBA00022989"/>
    </source>
</evidence>
<reference evidence="10 11" key="1">
    <citation type="submission" date="2023-09" db="EMBL/GenBank/DDBJ databases">
        <authorList>
            <person name="Rey-Velasco X."/>
        </authorList>
    </citation>
    <scope>NUCLEOTIDE SEQUENCE [LARGE SCALE GENOMIC DNA]</scope>
    <source>
        <strain evidence="10 11">W311</strain>
    </source>
</reference>
<dbReference type="PANTHER" id="PTHR48020">
    <property type="entry name" value="PROTON MYO-INOSITOL COTRANSPORTER"/>
    <property type="match status" value="1"/>
</dbReference>
<dbReference type="Pfam" id="PF00083">
    <property type="entry name" value="Sugar_tr"/>
    <property type="match status" value="1"/>
</dbReference>
<evidence type="ECO:0000256" key="7">
    <source>
        <dbReference type="RuleBase" id="RU003346"/>
    </source>
</evidence>
<evidence type="ECO:0000256" key="2">
    <source>
        <dbReference type="ARBA" id="ARBA00010992"/>
    </source>
</evidence>
<protein>
    <submittedName>
        <fullName evidence="10">Sugar porter family MFS transporter</fullName>
    </submittedName>
</protein>
<feature type="domain" description="Major facilitator superfamily (MFS) profile" evidence="9">
    <location>
        <begin position="26"/>
        <end position="446"/>
    </location>
</feature>
<feature type="transmembrane region" description="Helical" evidence="8">
    <location>
        <begin position="22"/>
        <end position="51"/>
    </location>
</feature>
<dbReference type="EMBL" id="CP135076">
    <property type="protein sequence ID" value="WNO55140.1"/>
    <property type="molecule type" value="Genomic_DNA"/>
</dbReference>
<proteinExistence type="inferred from homology"/>
<dbReference type="Gene3D" id="1.20.1250.20">
    <property type="entry name" value="MFS general substrate transporter like domains"/>
    <property type="match status" value="1"/>
</dbReference>
<comment type="subcellular location">
    <subcellularLocation>
        <location evidence="1">Membrane</location>
        <topology evidence="1">Multi-pass membrane protein</topology>
    </subcellularLocation>
</comment>
<evidence type="ECO:0000256" key="8">
    <source>
        <dbReference type="SAM" id="Phobius"/>
    </source>
</evidence>
<gene>
    <name evidence="10" type="ORF">RPR59_08015</name>
</gene>
<sequence>MGGEDETVRTAPEIATQAARRFVGLIFFFGALEGLVFGYDTGVVAGALLFIRKEMDLNPAEQGMVVGALLLGSLIAAPISGFLSNRFGARPMLGLAGIFFLIGSLGAALAPGPLSLIGFRFILGLAVGVGSVQVPVYLAELSPAASRGKLTSLYQLMTAIGIFLAYAIGYLFAQTENWRAMFGVAAIPALLLVLGVLILPESPRWLVRSGRGDDALASLRRTRGADEAERDLAEIERHAAATRPSLRAMLADPWVRHVLLIALALAAFQQALGINTIVYYAPTILNAAGFGDAAAIFIGGTLQALSILSTFLLGRVVDRLGRRILLLTGALVMASSMVLLGGIFHFDALASAFGSGTAVACLAIFKAAFSASWGPIVWILLPELLPMHGRSTAMGACVFTVYLANFVISSIFPVLLASGSTAAFGTFALFGLIAFIFVLRLLPETSRRTLEEIEAAGKQARLDHPTAKRISIRR</sequence>
<feature type="transmembrane region" description="Helical" evidence="8">
    <location>
        <begin position="293"/>
        <end position="313"/>
    </location>
</feature>
<feature type="transmembrane region" description="Helical" evidence="8">
    <location>
        <begin position="117"/>
        <end position="139"/>
    </location>
</feature>
<keyword evidence="4 8" id="KW-0812">Transmembrane</keyword>
<dbReference type="PRINTS" id="PR00171">
    <property type="entry name" value="SUGRTRNSPORT"/>
</dbReference>
<keyword evidence="11" id="KW-1185">Reference proteome</keyword>
<dbReference type="SUPFAM" id="SSF103473">
    <property type="entry name" value="MFS general substrate transporter"/>
    <property type="match status" value="1"/>
</dbReference>
<dbReference type="InterPro" id="IPR003663">
    <property type="entry name" value="Sugar/inositol_transpt"/>
</dbReference>
<feature type="transmembrane region" description="Helical" evidence="8">
    <location>
        <begin position="422"/>
        <end position="442"/>
    </location>
</feature>
<feature type="transmembrane region" description="Helical" evidence="8">
    <location>
        <begin position="393"/>
        <end position="416"/>
    </location>
</feature>
<feature type="transmembrane region" description="Helical" evidence="8">
    <location>
        <begin position="151"/>
        <end position="172"/>
    </location>
</feature>
<feature type="transmembrane region" description="Helical" evidence="8">
    <location>
        <begin position="352"/>
        <end position="381"/>
    </location>
</feature>
<keyword evidence="5 8" id="KW-1133">Transmembrane helix</keyword>
<dbReference type="InterPro" id="IPR005829">
    <property type="entry name" value="Sugar_transporter_CS"/>
</dbReference>
<evidence type="ECO:0000256" key="3">
    <source>
        <dbReference type="ARBA" id="ARBA00022448"/>
    </source>
</evidence>
<evidence type="ECO:0000313" key="11">
    <source>
        <dbReference type="Proteomes" id="UP001302249"/>
    </source>
</evidence>
<evidence type="ECO:0000256" key="1">
    <source>
        <dbReference type="ARBA" id="ARBA00004141"/>
    </source>
</evidence>
<dbReference type="PROSITE" id="PS50850">
    <property type="entry name" value="MFS"/>
    <property type="match status" value="1"/>
</dbReference>
<keyword evidence="3 7" id="KW-0813">Transport</keyword>
<dbReference type="Proteomes" id="UP001302249">
    <property type="component" value="Chromosome"/>
</dbReference>
<comment type="similarity">
    <text evidence="2 7">Belongs to the major facilitator superfamily. Sugar transporter (TC 2.A.1.1) family.</text>
</comment>
<dbReference type="NCBIfam" id="TIGR00879">
    <property type="entry name" value="SP"/>
    <property type="match status" value="1"/>
</dbReference>
<feature type="transmembrane region" description="Helical" evidence="8">
    <location>
        <begin position="63"/>
        <end position="83"/>
    </location>
</feature>
<evidence type="ECO:0000313" key="10">
    <source>
        <dbReference type="EMBL" id="WNO55140.1"/>
    </source>
</evidence>
<organism evidence="10 11">
    <name type="scientific">Stakelama saccharophila</name>
    <dbReference type="NCBI Taxonomy" id="3075605"/>
    <lineage>
        <taxon>Bacteria</taxon>
        <taxon>Pseudomonadati</taxon>
        <taxon>Pseudomonadota</taxon>
        <taxon>Alphaproteobacteria</taxon>
        <taxon>Sphingomonadales</taxon>
        <taxon>Sphingomonadaceae</taxon>
        <taxon>Stakelama</taxon>
    </lineage>
</organism>
<feature type="transmembrane region" description="Helical" evidence="8">
    <location>
        <begin position="325"/>
        <end position="346"/>
    </location>
</feature>
<accession>A0ABZ0BD18</accession>
<keyword evidence="6 8" id="KW-0472">Membrane</keyword>
<feature type="transmembrane region" description="Helical" evidence="8">
    <location>
        <begin position="92"/>
        <end position="111"/>
    </location>
</feature>
<feature type="transmembrane region" description="Helical" evidence="8">
    <location>
        <begin position="178"/>
        <end position="199"/>
    </location>
</feature>
<dbReference type="InterPro" id="IPR020846">
    <property type="entry name" value="MFS_dom"/>
</dbReference>
<name>A0ABZ0BD18_9SPHN</name>
<evidence type="ECO:0000256" key="4">
    <source>
        <dbReference type="ARBA" id="ARBA00022692"/>
    </source>
</evidence>
<dbReference type="PANTHER" id="PTHR48020:SF12">
    <property type="entry name" value="PROTON MYO-INOSITOL COTRANSPORTER"/>
    <property type="match status" value="1"/>
</dbReference>
<dbReference type="PROSITE" id="PS00216">
    <property type="entry name" value="SUGAR_TRANSPORT_1"/>
    <property type="match status" value="1"/>
</dbReference>
<dbReference type="PROSITE" id="PS00217">
    <property type="entry name" value="SUGAR_TRANSPORT_2"/>
    <property type="match status" value="1"/>
</dbReference>
<evidence type="ECO:0000256" key="6">
    <source>
        <dbReference type="ARBA" id="ARBA00023136"/>
    </source>
</evidence>
<dbReference type="RefSeq" id="WP_313918408.1">
    <property type="nucleotide sequence ID" value="NZ_CP135076.1"/>
</dbReference>